<comment type="similarity">
    <text evidence="1">Belongs to the NAD(P)-dependent epimerase/dehydratase family.</text>
</comment>
<name>A0A520XBZ0_9DELT</name>
<evidence type="ECO:0000313" key="3">
    <source>
        <dbReference type="EMBL" id="RZV38733.1"/>
    </source>
</evidence>
<sequence>MNNILILGGDGYLGWPTAMYLSMKNCKVTVVDNYLRRNLCNKLDIYPLYNIPNLIHRATLWHQLTGLEIKVVIGDLQNPELMRSLFNGTVKYDWAITNQFSGIPSTVVHYAEMPSAPYSMIDYKTANFTISNNLITTNNLMWAVKDFSPDTHIVKLGTMGEYGTPNIDIEEGWLEIEHKGRKDKFLYPRQAGSLYHTTKIMDTDLLWFGVRMWNLKVTDLMQGPVYGLEIEDIKLKLDENLYTIFNYDEIFGTVINRFIVQAIVGYPLTVYGAGGQTRGYININDTLQCIYLSIKNPPQNGDLKIYNQFTETFTVNELAERIKSMADKLGYDCKINSIKNPRKEQENHYYNVNHKGLLDIGLKPHYLTDEVLERMFKVVEKFKDNIKKDIIFKGIKW</sequence>
<gene>
    <name evidence="3" type="ORF">EVJ48_06395</name>
</gene>
<evidence type="ECO:0000313" key="4">
    <source>
        <dbReference type="Proteomes" id="UP000322454"/>
    </source>
</evidence>
<dbReference type="Gene3D" id="3.40.50.720">
    <property type="entry name" value="NAD(P)-binding Rossmann-like Domain"/>
    <property type="match status" value="1"/>
</dbReference>
<dbReference type="Gene3D" id="3.90.25.10">
    <property type="entry name" value="UDP-galactose 4-epimerase, domain 1"/>
    <property type="match status" value="1"/>
</dbReference>
<evidence type="ECO:0000259" key="2">
    <source>
        <dbReference type="Pfam" id="PF01370"/>
    </source>
</evidence>
<dbReference type="InterPro" id="IPR001509">
    <property type="entry name" value="Epimerase_deHydtase"/>
</dbReference>
<dbReference type="InterPro" id="IPR036291">
    <property type="entry name" value="NAD(P)-bd_dom_sf"/>
</dbReference>
<dbReference type="SUPFAM" id="SSF51735">
    <property type="entry name" value="NAD(P)-binding Rossmann-fold domains"/>
    <property type="match status" value="1"/>
</dbReference>
<dbReference type="EMBL" id="SHMQ01000015">
    <property type="protein sequence ID" value="RZV38733.1"/>
    <property type="molecule type" value="Genomic_DNA"/>
</dbReference>
<organism evidence="3 4">
    <name type="scientific">Candidatus Acidulodesulfobacterium acidiphilum</name>
    <dbReference type="NCBI Taxonomy" id="2597224"/>
    <lineage>
        <taxon>Bacteria</taxon>
        <taxon>Deltaproteobacteria</taxon>
        <taxon>Candidatus Acidulodesulfobacterales</taxon>
        <taxon>Candidatus Acidulodesulfobacterium</taxon>
    </lineage>
</organism>
<dbReference type="PANTHER" id="PTHR43000">
    <property type="entry name" value="DTDP-D-GLUCOSE 4,6-DEHYDRATASE-RELATED"/>
    <property type="match status" value="1"/>
</dbReference>
<feature type="domain" description="NAD-dependent epimerase/dehydratase" evidence="2">
    <location>
        <begin position="4"/>
        <end position="307"/>
    </location>
</feature>
<comment type="caution">
    <text evidence="3">The sequence shown here is derived from an EMBL/GenBank/DDBJ whole genome shotgun (WGS) entry which is preliminary data.</text>
</comment>
<accession>A0A520XBZ0</accession>
<protein>
    <submittedName>
        <fullName evidence="3">NAD-dependent epimerase/dehydratase family protein</fullName>
    </submittedName>
</protein>
<dbReference type="Pfam" id="PF01370">
    <property type="entry name" value="Epimerase"/>
    <property type="match status" value="1"/>
</dbReference>
<dbReference type="AlphaFoldDB" id="A0A520XBZ0"/>
<proteinExistence type="inferred from homology"/>
<reference evidence="3 4" key="1">
    <citation type="submission" date="2019-01" db="EMBL/GenBank/DDBJ databases">
        <title>Insights into ecological role of a new deltaproteobacterial order Candidatus Sinidesulfobacterales (Sva0485) by metagenomics and metatranscriptomics.</title>
        <authorList>
            <person name="Tan S."/>
            <person name="Liu J."/>
            <person name="Fang Y."/>
            <person name="Hedlund B."/>
            <person name="Lian Z.-H."/>
            <person name="Huang L.-Y."/>
            <person name="Li J.-T."/>
            <person name="Huang L.-N."/>
            <person name="Li W.-J."/>
            <person name="Jiang H.-C."/>
            <person name="Dong H.-L."/>
            <person name="Shu W.-S."/>
        </authorList>
    </citation>
    <scope>NUCLEOTIDE SEQUENCE [LARGE SCALE GENOMIC DNA]</scope>
    <source>
        <strain evidence="3">AP4</strain>
    </source>
</reference>
<evidence type="ECO:0000256" key="1">
    <source>
        <dbReference type="ARBA" id="ARBA00007637"/>
    </source>
</evidence>
<dbReference type="Proteomes" id="UP000322454">
    <property type="component" value="Unassembled WGS sequence"/>
</dbReference>